<evidence type="ECO:0000313" key="2">
    <source>
        <dbReference type="Proteomes" id="UP000000600"/>
    </source>
</evidence>
<dbReference type="HOGENOM" id="CLU_2946606_0_0_1"/>
<proteinExistence type="predicted"/>
<dbReference type="Proteomes" id="UP000000600">
    <property type="component" value="Unassembled WGS sequence"/>
</dbReference>
<dbReference type="AlphaFoldDB" id="A0BJE8"/>
<gene>
    <name evidence="1" type="ORF">GSPATT00029292001</name>
</gene>
<dbReference type="KEGG" id="ptm:GSPATT00029292001"/>
<evidence type="ECO:0000313" key="1">
    <source>
        <dbReference type="EMBL" id="CAK58665.1"/>
    </source>
</evidence>
<dbReference type="GeneID" id="5011853"/>
<reference evidence="1 2" key="1">
    <citation type="journal article" date="2006" name="Nature">
        <title>Global trends of whole-genome duplications revealed by the ciliate Paramecium tetraurelia.</title>
        <authorList>
            <consortium name="Genoscope"/>
            <person name="Aury J.-M."/>
            <person name="Jaillon O."/>
            <person name="Duret L."/>
            <person name="Noel B."/>
            <person name="Jubin C."/>
            <person name="Porcel B.M."/>
            <person name="Segurens B."/>
            <person name="Daubin V."/>
            <person name="Anthouard V."/>
            <person name="Aiach N."/>
            <person name="Arnaiz O."/>
            <person name="Billaut A."/>
            <person name="Beisson J."/>
            <person name="Blanc I."/>
            <person name="Bouhouche K."/>
            <person name="Camara F."/>
            <person name="Duharcourt S."/>
            <person name="Guigo R."/>
            <person name="Gogendeau D."/>
            <person name="Katinka M."/>
            <person name="Keller A.-M."/>
            <person name="Kissmehl R."/>
            <person name="Klotz C."/>
            <person name="Koll F."/>
            <person name="Le Moue A."/>
            <person name="Lepere C."/>
            <person name="Malinsky S."/>
            <person name="Nowacki M."/>
            <person name="Nowak J.K."/>
            <person name="Plattner H."/>
            <person name="Poulain J."/>
            <person name="Ruiz F."/>
            <person name="Serrano V."/>
            <person name="Zagulski M."/>
            <person name="Dessen P."/>
            <person name="Betermier M."/>
            <person name="Weissenbach J."/>
            <person name="Scarpelli C."/>
            <person name="Schachter V."/>
            <person name="Sperling L."/>
            <person name="Meyer E."/>
            <person name="Cohen J."/>
            <person name="Wincker P."/>
        </authorList>
    </citation>
    <scope>NUCLEOTIDE SEQUENCE [LARGE SCALE GENOMIC DNA]</scope>
    <source>
        <strain evidence="1 2">Stock d4-2</strain>
    </source>
</reference>
<organism evidence="1 2">
    <name type="scientific">Paramecium tetraurelia</name>
    <dbReference type="NCBI Taxonomy" id="5888"/>
    <lineage>
        <taxon>Eukaryota</taxon>
        <taxon>Sar</taxon>
        <taxon>Alveolata</taxon>
        <taxon>Ciliophora</taxon>
        <taxon>Intramacronucleata</taxon>
        <taxon>Oligohymenophorea</taxon>
        <taxon>Peniculida</taxon>
        <taxon>Parameciidae</taxon>
        <taxon>Paramecium</taxon>
    </lineage>
</organism>
<name>A0BJE8_PARTE</name>
<accession>A0BJE8</accession>
<dbReference type="InParanoid" id="A0BJE8"/>
<dbReference type="RefSeq" id="XP_001426063.1">
    <property type="nucleotide sequence ID" value="XM_001426026.1"/>
</dbReference>
<dbReference type="EMBL" id="CT867998">
    <property type="protein sequence ID" value="CAK58665.1"/>
    <property type="molecule type" value="Genomic_DNA"/>
</dbReference>
<protein>
    <submittedName>
        <fullName evidence="1">Uncharacterized protein</fullName>
    </submittedName>
</protein>
<keyword evidence="2" id="KW-1185">Reference proteome</keyword>
<sequence length="60" mass="7261">MKLLRNDDKQLQVTQIIVSTFIFWVDLQGQFKANYSFIKFIQILQCKAFEIYRQSKIPFK</sequence>